<keyword evidence="2" id="KW-1185">Reference proteome</keyword>
<protein>
    <submittedName>
        <fullName evidence="1">Uncharacterized protein</fullName>
    </submittedName>
</protein>
<accession>A0ABX2PUZ9</accession>
<dbReference type="RefSeq" id="WP_176867049.1">
    <property type="nucleotide sequence ID" value="NZ_JABXWT010000016.1"/>
</dbReference>
<proteinExistence type="predicted"/>
<gene>
    <name evidence="1" type="ORF">HW561_19575</name>
</gene>
<evidence type="ECO:0000313" key="1">
    <source>
        <dbReference type="EMBL" id="NVO58003.1"/>
    </source>
</evidence>
<comment type="caution">
    <text evidence="1">The sequence shown here is derived from an EMBL/GenBank/DDBJ whole genome shotgun (WGS) entry which is preliminary data.</text>
</comment>
<dbReference type="Proteomes" id="UP000630805">
    <property type="component" value="Unassembled WGS sequence"/>
</dbReference>
<reference evidence="1 2" key="1">
    <citation type="submission" date="2020-06" db="EMBL/GenBank/DDBJ databases">
        <authorList>
            <person name="Cao W.R."/>
        </authorList>
    </citation>
    <scope>NUCLEOTIDE SEQUENCE [LARGE SCALE GENOMIC DNA]</scope>
    <source>
        <strain evidence="1 2">B1Z28</strain>
    </source>
</reference>
<organism evidence="1 2">
    <name type="scientific">Ruegeria haliotis</name>
    <dbReference type="NCBI Taxonomy" id="2747601"/>
    <lineage>
        <taxon>Bacteria</taxon>
        <taxon>Pseudomonadati</taxon>
        <taxon>Pseudomonadota</taxon>
        <taxon>Alphaproteobacteria</taxon>
        <taxon>Rhodobacterales</taxon>
        <taxon>Roseobacteraceae</taxon>
        <taxon>Ruegeria</taxon>
    </lineage>
</organism>
<evidence type="ECO:0000313" key="2">
    <source>
        <dbReference type="Proteomes" id="UP000630805"/>
    </source>
</evidence>
<sequence>MANVANQKEQLLLKWLFEVHAPDDELVVGKIQEAVTNGALPDDRNYKFERDFDKQQVLIQSTDKPLDYPFILPFLNPLALVKAALDLFGREVLRAKYLDPSDTFYGMREKITSFANTYVVMVMLVQNALNEGYGLDEAAALLSSTSSVAKLLWQIGAIETEAFDRAKIIGEMGLNDSREIKVKAQEIWAKQLSLSGLTGRDVDPGEVTTDYLQREVDREFVIVVRLKSVPGKKFVREDRKWRVEDL</sequence>
<name>A0ABX2PUZ9_9RHOB</name>
<dbReference type="EMBL" id="JABXWT010000016">
    <property type="protein sequence ID" value="NVO58003.1"/>
    <property type="molecule type" value="Genomic_DNA"/>
</dbReference>